<evidence type="ECO:0000313" key="4">
    <source>
        <dbReference type="Proteomes" id="UP000008206"/>
    </source>
</evidence>
<reference evidence="4" key="1">
    <citation type="journal article" date="2011" name="MBio">
        <title>Novel metabolic attributes of the genus Cyanothece, comprising a group of unicellular nitrogen-fixing Cyanobacteria.</title>
        <authorList>
            <person name="Bandyopadhyay A."/>
            <person name="Elvitigala T."/>
            <person name="Welsh E."/>
            <person name="Stockel J."/>
            <person name="Liberton M."/>
            <person name="Min H."/>
            <person name="Sherman L.A."/>
            <person name="Pakrasi H.B."/>
        </authorList>
    </citation>
    <scope>NUCLEOTIDE SEQUENCE [LARGE SCALE GENOMIC DNA]</scope>
    <source>
        <strain evidence="4">PCC 7822</strain>
    </source>
</reference>
<keyword evidence="4" id="KW-1185">Reference proteome</keyword>
<dbReference type="EMBL" id="CP002198">
    <property type="protein sequence ID" value="ADN13510.1"/>
    <property type="molecule type" value="Genomic_DNA"/>
</dbReference>
<dbReference type="InterPro" id="IPR046760">
    <property type="entry name" value="Tab2-like_N"/>
</dbReference>
<dbReference type="Proteomes" id="UP000008206">
    <property type="component" value="Chromosome"/>
</dbReference>
<feature type="domain" description="RNA-binding protein Tab2/Atab2 C-terminal" evidence="2">
    <location>
        <begin position="114"/>
        <end position="269"/>
    </location>
</feature>
<dbReference type="GO" id="GO:0003723">
    <property type="term" value="F:RNA binding"/>
    <property type="evidence" value="ECO:0007669"/>
    <property type="project" value="InterPro"/>
</dbReference>
<proteinExistence type="predicted"/>
<dbReference type="eggNOG" id="ENOG502Z7XK">
    <property type="taxonomic scope" value="Bacteria"/>
</dbReference>
<gene>
    <name evidence="3" type="ordered locus">Cyan7822_1516</name>
</gene>
<name>E0U5C0_GLOV7</name>
<dbReference type="AlphaFoldDB" id="E0U5C0"/>
<organism evidence="3 4">
    <name type="scientific">Gloeothece verrucosa (strain PCC 7822)</name>
    <name type="common">Cyanothece sp. (strain PCC 7822)</name>
    <dbReference type="NCBI Taxonomy" id="497965"/>
    <lineage>
        <taxon>Bacteria</taxon>
        <taxon>Bacillati</taxon>
        <taxon>Cyanobacteriota</taxon>
        <taxon>Cyanophyceae</taxon>
        <taxon>Oscillatoriophycideae</taxon>
        <taxon>Chroococcales</taxon>
        <taxon>Aphanothecaceae</taxon>
        <taxon>Gloeothece</taxon>
        <taxon>Gloeothece verrucosa</taxon>
    </lineage>
</organism>
<dbReference type="Pfam" id="PF20429">
    <property type="entry name" value="Tab2-like_C"/>
    <property type="match status" value="1"/>
</dbReference>
<dbReference type="PANTHER" id="PTHR34556:SF2">
    <property type="entry name" value="PROTEIN TAB2 HOMOLOG, CHLOROPLASTIC"/>
    <property type="match status" value="1"/>
</dbReference>
<dbReference type="Pfam" id="PF06485">
    <property type="entry name" value="Tab2-like_N"/>
    <property type="match status" value="1"/>
</dbReference>
<dbReference type="InterPro" id="IPR046761">
    <property type="entry name" value="Tab2-like_C"/>
</dbReference>
<dbReference type="InterPro" id="IPR009472">
    <property type="entry name" value="Tab2-like"/>
</dbReference>
<dbReference type="KEGG" id="cyj:Cyan7822_1516"/>
<feature type="domain" description="RNA-binding protein Tab2-like N-terminal" evidence="1">
    <location>
        <begin position="3"/>
        <end position="103"/>
    </location>
</feature>
<dbReference type="HOGENOM" id="CLU_058545_0_0_3"/>
<evidence type="ECO:0000313" key="3">
    <source>
        <dbReference type="EMBL" id="ADN13510.1"/>
    </source>
</evidence>
<sequence>MLIWQADFYKRQQMNQAGEILWELLITDSLGKIIYERQCPQSMANSDWLLVQLQQATEQFSPDVIQVFRPQSLALLTSCAEKLGLTVVATRRTWALKKVLQQRAAATKDPQDILDKPPPQPLPANLWGEEWRFAHVAAGDLIEFFKDRPIPLLNIPEELLPINLGLASTLPIPGMVIYGGRTSMYLARWLNQENPVAINYISTEVGKSGGLVLESGLVNRWILATFEDPEVVVAAEKYEQRKQLCRGLHFLTIQPDSSGMTYSGFWLLQEEYSHHLKV</sequence>
<dbReference type="PANTHER" id="PTHR34556">
    <property type="match status" value="1"/>
</dbReference>
<evidence type="ECO:0008006" key="5">
    <source>
        <dbReference type="Google" id="ProtNLM"/>
    </source>
</evidence>
<protein>
    <recommendedName>
        <fullName evidence="5">DUF1092 family protein</fullName>
    </recommendedName>
</protein>
<evidence type="ECO:0000259" key="1">
    <source>
        <dbReference type="Pfam" id="PF06485"/>
    </source>
</evidence>
<dbReference type="OrthoDB" id="420270at2"/>
<accession>E0U5C0</accession>
<dbReference type="STRING" id="497965.Cyan7822_1516"/>
<dbReference type="RefSeq" id="WP_013321617.1">
    <property type="nucleotide sequence ID" value="NC_014501.1"/>
</dbReference>
<evidence type="ECO:0000259" key="2">
    <source>
        <dbReference type="Pfam" id="PF20429"/>
    </source>
</evidence>